<dbReference type="OMA" id="YNIEMIC"/>
<proteinExistence type="predicted"/>
<dbReference type="GO" id="GO:0005886">
    <property type="term" value="C:plasma membrane"/>
    <property type="evidence" value="ECO:0000318"/>
    <property type="project" value="GO_Central"/>
</dbReference>
<feature type="transmembrane region" description="Helical" evidence="5">
    <location>
        <begin position="42"/>
        <end position="64"/>
    </location>
</feature>
<keyword evidence="7" id="KW-1185">Reference proteome</keyword>
<dbReference type="AlphaFoldDB" id="A0A139WFE6"/>
<evidence type="ECO:0000256" key="1">
    <source>
        <dbReference type="ARBA" id="ARBA00004141"/>
    </source>
</evidence>
<reference evidence="6 7" key="2">
    <citation type="journal article" date="2010" name="Nucleic Acids Res.">
        <title>BeetleBase in 2010: revisions to provide comprehensive genomic information for Tribolium castaneum.</title>
        <authorList>
            <person name="Kim H.S."/>
            <person name="Murphy T."/>
            <person name="Xia J."/>
            <person name="Caragea D."/>
            <person name="Park Y."/>
            <person name="Beeman R.W."/>
            <person name="Lorenzen M.D."/>
            <person name="Butcher S."/>
            <person name="Manak J.R."/>
            <person name="Brown S.J."/>
        </authorList>
    </citation>
    <scope>GENOME REANNOTATION</scope>
    <source>
        <strain evidence="6 7">Georgia GA2</strain>
    </source>
</reference>
<gene>
    <name evidence="6" type="primary">AUGUSTUS-3.0.2_33634</name>
    <name evidence="6" type="ORF">TcasGA2_TC033634</name>
</gene>
<dbReference type="InParanoid" id="A0A139WFE6"/>
<keyword evidence="2 5" id="KW-0812">Transmembrane</keyword>
<dbReference type="Pfam" id="PF00335">
    <property type="entry name" value="Tetraspanin"/>
    <property type="match status" value="1"/>
</dbReference>
<dbReference type="Proteomes" id="UP000007266">
    <property type="component" value="Linkage group 7"/>
</dbReference>
<evidence type="ECO:0000313" key="7">
    <source>
        <dbReference type="Proteomes" id="UP000007266"/>
    </source>
</evidence>
<name>A0A139WFE6_TRICA</name>
<feature type="transmembrane region" description="Helical" evidence="5">
    <location>
        <begin position="70"/>
        <end position="95"/>
    </location>
</feature>
<dbReference type="PANTHER" id="PTHR19282:SF540">
    <property type="entry name" value="TETRASPANIN-6-LIKE PROTEIN"/>
    <property type="match status" value="1"/>
</dbReference>
<reference evidence="6 7" key="1">
    <citation type="journal article" date="2008" name="Nature">
        <title>The genome of the model beetle and pest Tribolium castaneum.</title>
        <authorList>
            <consortium name="Tribolium Genome Sequencing Consortium"/>
            <person name="Richards S."/>
            <person name="Gibbs R.A."/>
            <person name="Weinstock G.M."/>
            <person name="Brown S.J."/>
            <person name="Denell R."/>
            <person name="Beeman R.W."/>
            <person name="Gibbs R."/>
            <person name="Beeman R.W."/>
            <person name="Brown S.J."/>
            <person name="Bucher G."/>
            <person name="Friedrich M."/>
            <person name="Grimmelikhuijzen C.J."/>
            <person name="Klingler M."/>
            <person name="Lorenzen M."/>
            <person name="Richards S."/>
            <person name="Roth S."/>
            <person name="Schroder R."/>
            <person name="Tautz D."/>
            <person name="Zdobnov E.M."/>
            <person name="Muzny D."/>
            <person name="Gibbs R.A."/>
            <person name="Weinstock G.M."/>
            <person name="Attaway T."/>
            <person name="Bell S."/>
            <person name="Buhay C.J."/>
            <person name="Chandrabose M.N."/>
            <person name="Chavez D."/>
            <person name="Clerk-Blankenburg K.P."/>
            <person name="Cree A."/>
            <person name="Dao M."/>
            <person name="Davis C."/>
            <person name="Chacko J."/>
            <person name="Dinh H."/>
            <person name="Dugan-Rocha S."/>
            <person name="Fowler G."/>
            <person name="Garner T.T."/>
            <person name="Garnes J."/>
            <person name="Gnirke A."/>
            <person name="Hawes A."/>
            <person name="Hernandez J."/>
            <person name="Hines S."/>
            <person name="Holder M."/>
            <person name="Hume J."/>
            <person name="Jhangiani S.N."/>
            <person name="Joshi V."/>
            <person name="Khan Z.M."/>
            <person name="Jackson L."/>
            <person name="Kovar C."/>
            <person name="Kowis A."/>
            <person name="Lee S."/>
            <person name="Lewis L.R."/>
            <person name="Margolis J."/>
            <person name="Morgan M."/>
            <person name="Nazareth L.V."/>
            <person name="Nguyen N."/>
            <person name="Okwuonu G."/>
            <person name="Parker D."/>
            <person name="Richards S."/>
            <person name="Ruiz S.J."/>
            <person name="Santibanez J."/>
            <person name="Savard J."/>
            <person name="Scherer S.E."/>
            <person name="Schneider B."/>
            <person name="Sodergren E."/>
            <person name="Tautz D."/>
            <person name="Vattahil S."/>
            <person name="Villasana D."/>
            <person name="White C.S."/>
            <person name="Wright R."/>
            <person name="Park Y."/>
            <person name="Beeman R.W."/>
            <person name="Lord J."/>
            <person name="Oppert B."/>
            <person name="Lorenzen M."/>
            <person name="Brown S."/>
            <person name="Wang L."/>
            <person name="Savard J."/>
            <person name="Tautz D."/>
            <person name="Richards S."/>
            <person name="Weinstock G."/>
            <person name="Gibbs R.A."/>
            <person name="Liu Y."/>
            <person name="Worley K."/>
            <person name="Weinstock G."/>
            <person name="Elsik C.G."/>
            <person name="Reese J.T."/>
            <person name="Elhaik E."/>
            <person name="Landan G."/>
            <person name="Graur D."/>
            <person name="Arensburger P."/>
            <person name="Atkinson P."/>
            <person name="Beeman R.W."/>
            <person name="Beidler J."/>
            <person name="Brown S.J."/>
            <person name="Demuth J.P."/>
            <person name="Drury D.W."/>
            <person name="Du Y.Z."/>
            <person name="Fujiwara H."/>
            <person name="Lorenzen M."/>
            <person name="Maselli V."/>
            <person name="Osanai M."/>
            <person name="Park Y."/>
            <person name="Robertson H.M."/>
            <person name="Tu Z."/>
            <person name="Wang J.J."/>
            <person name="Wang S."/>
            <person name="Richards S."/>
            <person name="Song H."/>
            <person name="Zhang L."/>
            <person name="Sodergren E."/>
            <person name="Werner D."/>
            <person name="Stanke M."/>
            <person name="Morgenstern B."/>
            <person name="Solovyev V."/>
            <person name="Kosarev P."/>
            <person name="Brown G."/>
            <person name="Chen H.C."/>
            <person name="Ermolaeva O."/>
            <person name="Hlavina W."/>
            <person name="Kapustin Y."/>
            <person name="Kiryutin B."/>
            <person name="Kitts P."/>
            <person name="Maglott D."/>
            <person name="Pruitt K."/>
            <person name="Sapojnikov V."/>
            <person name="Souvorov A."/>
            <person name="Mackey A.J."/>
            <person name="Waterhouse R.M."/>
            <person name="Wyder S."/>
            <person name="Zdobnov E.M."/>
            <person name="Zdobnov E.M."/>
            <person name="Wyder S."/>
            <person name="Kriventseva E.V."/>
            <person name="Kadowaki T."/>
            <person name="Bork P."/>
            <person name="Aranda M."/>
            <person name="Bao R."/>
            <person name="Beermann A."/>
            <person name="Berns N."/>
            <person name="Bolognesi R."/>
            <person name="Bonneton F."/>
            <person name="Bopp D."/>
            <person name="Brown S.J."/>
            <person name="Bucher G."/>
            <person name="Butts T."/>
            <person name="Chaumot A."/>
            <person name="Denell R.E."/>
            <person name="Ferrier D.E."/>
            <person name="Friedrich M."/>
            <person name="Gordon C.M."/>
            <person name="Jindra M."/>
            <person name="Klingler M."/>
            <person name="Lan Q."/>
            <person name="Lattorff H.M."/>
            <person name="Laudet V."/>
            <person name="von Levetsow C."/>
            <person name="Liu Z."/>
            <person name="Lutz R."/>
            <person name="Lynch J.A."/>
            <person name="da Fonseca R.N."/>
            <person name="Posnien N."/>
            <person name="Reuter R."/>
            <person name="Roth S."/>
            <person name="Savard J."/>
            <person name="Schinko J.B."/>
            <person name="Schmitt C."/>
            <person name="Schoppmeier M."/>
            <person name="Schroder R."/>
            <person name="Shippy T.D."/>
            <person name="Simonnet F."/>
            <person name="Marques-Souza H."/>
            <person name="Tautz D."/>
            <person name="Tomoyasu Y."/>
            <person name="Trauner J."/>
            <person name="Van der Zee M."/>
            <person name="Vervoort M."/>
            <person name="Wittkopp N."/>
            <person name="Wimmer E.A."/>
            <person name="Yang X."/>
            <person name="Jones A.K."/>
            <person name="Sattelle D.B."/>
            <person name="Ebert P.R."/>
            <person name="Nelson D."/>
            <person name="Scott J.G."/>
            <person name="Beeman R.W."/>
            <person name="Muthukrishnan S."/>
            <person name="Kramer K.J."/>
            <person name="Arakane Y."/>
            <person name="Beeman R.W."/>
            <person name="Zhu Q."/>
            <person name="Hogenkamp D."/>
            <person name="Dixit R."/>
            <person name="Oppert B."/>
            <person name="Jiang H."/>
            <person name="Zou Z."/>
            <person name="Marshall J."/>
            <person name="Elpidina E."/>
            <person name="Vinokurov K."/>
            <person name="Oppert C."/>
            <person name="Zou Z."/>
            <person name="Evans J."/>
            <person name="Lu Z."/>
            <person name="Zhao P."/>
            <person name="Sumathipala N."/>
            <person name="Altincicek B."/>
            <person name="Vilcinskas A."/>
            <person name="Williams M."/>
            <person name="Hultmark D."/>
            <person name="Hetru C."/>
            <person name="Jiang H."/>
            <person name="Grimmelikhuijzen C.J."/>
            <person name="Hauser F."/>
            <person name="Cazzamali G."/>
            <person name="Williamson M."/>
            <person name="Park Y."/>
            <person name="Li B."/>
            <person name="Tanaka Y."/>
            <person name="Predel R."/>
            <person name="Neupert S."/>
            <person name="Schachtner J."/>
            <person name="Verleyen P."/>
            <person name="Raible F."/>
            <person name="Bork P."/>
            <person name="Friedrich M."/>
            <person name="Walden K.K."/>
            <person name="Robertson H.M."/>
            <person name="Angeli S."/>
            <person name="Foret S."/>
            <person name="Bucher G."/>
            <person name="Schuetz S."/>
            <person name="Maleszka R."/>
            <person name="Wimmer E.A."/>
            <person name="Beeman R.W."/>
            <person name="Lorenzen M."/>
            <person name="Tomoyasu Y."/>
            <person name="Miller S.C."/>
            <person name="Grossmann D."/>
            <person name="Bucher G."/>
        </authorList>
    </citation>
    <scope>NUCLEOTIDE SEQUENCE [LARGE SCALE GENOMIC DNA]</scope>
    <source>
        <strain evidence="6 7">Georgia GA2</strain>
    </source>
</reference>
<keyword evidence="4 5" id="KW-0472">Membrane</keyword>
<evidence type="ECO:0000256" key="2">
    <source>
        <dbReference type="ARBA" id="ARBA00022692"/>
    </source>
</evidence>
<organism evidence="6 7">
    <name type="scientific">Tribolium castaneum</name>
    <name type="common">Red flour beetle</name>
    <dbReference type="NCBI Taxonomy" id="7070"/>
    <lineage>
        <taxon>Eukaryota</taxon>
        <taxon>Metazoa</taxon>
        <taxon>Ecdysozoa</taxon>
        <taxon>Arthropoda</taxon>
        <taxon>Hexapoda</taxon>
        <taxon>Insecta</taxon>
        <taxon>Pterygota</taxon>
        <taxon>Neoptera</taxon>
        <taxon>Endopterygota</taxon>
        <taxon>Coleoptera</taxon>
        <taxon>Polyphaga</taxon>
        <taxon>Cucujiformia</taxon>
        <taxon>Tenebrionidae</taxon>
        <taxon>Tenebrionidae incertae sedis</taxon>
        <taxon>Tribolium</taxon>
    </lineage>
</organism>
<protein>
    <submittedName>
        <fullName evidence="6">Tetraspanin-6-like Protein</fullName>
    </submittedName>
</protein>
<accession>A0A139WFE6</accession>
<dbReference type="InterPro" id="IPR008952">
    <property type="entry name" value="Tetraspanin_EC2_sf"/>
</dbReference>
<evidence type="ECO:0000256" key="3">
    <source>
        <dbReference type="ARBA" id="ARBA00022989"/>
    </source>
</evidence>
<dbReference type="PANTHER" id="PTHR19282">
    <property type="entry name" value="TETRASPANIN"/>
    <property type="match status" value="1"/>
</dbReference>
<dbReference type="InterPro" id="IPR018499">
    <property type="entry name" value="Tetraspanin/Peripherin"/>
</dbReference>
<dbReference type="EMBL" id="KQ971352">
    <property type="protein sequence ID" value="KYB26718.1"/>
    <property type="molecule type" value="Genomic_DNA"/>
</dbReference>
<evidence type="ECO:0000256" key="4">
    <source>
        <dbReference type="ARBA" id="ARBA00023136"/>
    </source>
</evidence>
<comment type="subcellular location">
    <subcellularLocation>
        <location evidence="1">Membrane</location>
        <topology evidence="1">Multi-pass membrane protein</topology>
    </subcellularLocation>
</comment>
<sequence length="204" mass="22819">MKFVLLVINVALTILASVLLTIGVLHLCRISHLTGLTEAFDVGYIVIGTGCLLLLTASVGGLVSFNNKKFLFVIYGILLIFAHILQMIMSILSFLEVVGMNEFINNELASKFKNYHNGSSSNKDEVERIQFDWLCCGFSNVTSNWKDPLPNSCCPYKRTNEKCVRNKASREDCKSASSRILQIPLKACVLPRALEFLYGIKFQE</sequence>
<evidence type="ECO:0000313" key="6">
    <source>
        <dbReference type="EMBL" id="KYB26718.1"/>
    </source>
</evidence>
<evidence type="ECO:0000256" key="5">
    <source>
        <dbReference type="SAM" id="Phobius"/>
    </source>
</evidence>
<dbReference type="Gene3D" id="1.10.1450.10">
    <property type="entry name" value="Tetraspanin"/>
    <property type="match status" value="1"/>
</dbReference>
<dbReference type="SUPFAM" id="SSF48652">
    <property type="entry name" value="Tetraspanin"/>
    <property type="match status" value="1"/>
</dbReference>
<feature type="transmembrane region" description="Helical" evidence="5">
    <location>
        <begin position="6"/>
        <end position="30"/>
    </location>
</feature>
<dbReference type="PRINTS" id="PR00259">
    <property type="entry name" value="TMFOUR"/>
</dbReference>
<keyword evidence="3 5" id="KW-1133">Transmembrane helix</keyword>